<sequence length="159" mass="17247">MAFYVFTGSNDVQQADFFQSVLSDGVLGEWPSQETFEAEGWKLEQVGGFKLTTKGKLTFNAALKAEHDAKVEAANAVATGMDKEALREQTHKAMRAIFALLPLETQEAFFASPRFASINSAMGVSLELGRSKIEEWVPADPQAGALKNSLLACFPVVEG</sequence>
<proteinExistence type="predicted"/>
<dbReference type="EMBL" id="LR798317">
    <property type="protein sequence ID" value="CAB5223177.1"/>
    <property type="molecule type" value="Genomic_DNA"/>
</dbReference>
<accession>A0A6J7WZD6</accession>
<name>A0A6J7WZD6_9CAUD</name>
<reference evidence="1" key="1">
    <citation type="submission" date="2020-05" db="EMBL/GenBank/DDBJ databases">
        <authorList>
            <person name="Chiriac C."/>
            <person name="Salcher M."/>
            <person name="Ghai R."/>
            <person name="Kavagutti S V."/>
        </authorList>
    </citation>
    <scope>NUCLEOTIDE SEQUENCE</scope>
</reference>
<protein>
    <submittedName>
        <fullName evidence="1">Uncharacterized protein</fullName>
    </submittedName>
</protein>
<organism evidence="1">
    <name type="scientific">uncultured Caudovirales phage</name>
    <dbReference type="NCBI Taxonomy" id="2100421"/>
    <lineage>
        <taxon>Viruses</taxon>
        <taxon>Duplodnaviria</taxon>
        <taxon>Heunggongvirae</taxon>
        <taxon>Uroviricota</taxon>
        <taxon>Caudoviricetes</taxon>
        <taxon>Peduoviridae</taxon>
        <taxon>Maltschvirus</taxon>
        <taxon>Maltschvirus maltsch</taxon>
    </lineage>
</organism>
<evidence type="ECO:0000313" key="1">
    <source>
        <dbReference type="EMBL" id="CAB5223177.1"/>
    </source>
</evidence>
<gene>
    <name evidence="1" type="ORF">UFOVP380_11</name>
</gene>